<sequence>MAREELSQLGRAGHASRDGRLADCVEVYPLLLERGVSLEAGWQAWNLGMVPSRHAREVMGVPVTGKA</sequence>
<accession>A0A0M9XAQ3</accession>
<dbReference type="AlphaFoldDB" id="A0A0M9XAQ3"/>
<keyword evidence="2" id="KW-1185">Reference proteome</keyword>
<protein>
    <submittedName>
        <fullName evidence="1">Uncharacterized protein</fullName>
    </submittedName>
</protein>
<evidence type="ECO:0000313" key="1">
    <source>
        <dbReference type="EMBL" id="KOT44142.1"/>
    </source>
</evidence>
<proteinExistence type="predicted"/>
<evidence type="ECO:0000313" key="2">
    <source>
        <dbReference type="Proteomes" id="UP000037773"/>
    </source>
</evidence>
<dbReference type="Proteomes" id="UP000037773">
    <property type="component" value="Unassembled WGS sequence"/>
</dbReference>
<name>A0A0M9XAQ3_9ACTN</name>
<organism evidence="1 2">
    <name type="scientific">Streptomyces caelestis</name>
    <dbReference type="NCBI Taxonomy" id="36816"/>
    <lineage>
        <taxon>Bacteria</taxon>
        <taxon>Bacillati</taxon>
        <taxon>Actinomycetota</taxon>
        <taxon>Actinomycetes</taxon>
        <taxon>Kitasatosporales</taxon>
        <taxon>Streptomycetaceae</taxon>
        <taxon>Streptomyces</taxon>
    </lineage>
</organism>
<comment type="caution">
    <text evidence="1">The sequence shown here is derived from an EMBL/GenBank/DDBJ whole genome shotgun (WGS) entry which is preliminary data.</text>
</comment>
<dbReference type="PATRIC" id="fig|36816.3.peg.962"/>
<gene>
    <name evidence="1" type="ORF">ADK41_04510</name>
</gene>
<reference evidence="1 2" key="1">
    <citation type="submission" date="2015-07" db="EMBL/GenBank/DDBJ databases">
        <authorList>
            <person name="Noorani M."/>
        </authorList>
    </citation>
    <scope>NUCLEOTIDE SEQUENCE [LARGE SCALE GENOMIC DNA]</scope>
    <source>
        <strain evidence="1 2">NRRL B-24567</strain>
    </source>
</reference>
<dbReference type="EMBL" id="LGCN01000040">
    <property type="protein sequence ID" value="KOT44142.1"/>
    <property type="molecule type" value="Genomic_DNA"/>
</dbReference>